<keyword evidence="4" id="KW-1185">Reference proteome</keyword>
<dbReference type="EMBL" id="FTOT01000010">
    <property type="protein sequence ID" value="SIT21645.1"/>
    <property type="molecule type" value="Genomic_DNA"/>
</dbReference>
<reference evidence="3 4" key="1">
    <citation type="submission" date="2017-01" db="EMBL/GenBank/DDBJ databases">
        <authorList>
            <person name="Mah S.A."/>
            <person name="Swanson W.J."/>
            <person name="Moy G.W."/>
            <person name="Vacquier V.D."/>
        </authorList>
    </citation>
    <scope>NUCLEOTIDE SEQUENCE [LARGE SCALE GENOMIC DNA]</scope>
    <source>
        <strain evidence="3 4">DSM 26375</strain>
    </source>
</reference>
<feature type="transmembrane region" description="Helical" evidence="1">
    <location>
        <begin position="181"/>
        <end position="200"/>
    </location>
</feature>
<dbReference type="NCBIfam" id="TIGR03370">
    <property type="entry name" value="VPLPA-CTERM"/>
    <property type="match status" value="1"/>
</dbReference>
<evidence type="ECO:0000313" key="4">
    <source>
        <dbReference type="Proteomes" id="UP000186141"/>
    </source>
</evidence>
<accession>A0A1N7QFK2</accession>
<feature type="chain" id="PRO_5011980934" evidence="2">
    <location>
        <begin position="26"/>
        <end position="210"/>
    </location>
</feature>
<evidence type="ECO:0000256" key="1">
    <source>
        <dbReference type="SAM" id="Phobius"/>
    </source>
</evidence>
<organism evidence="3 4">
    <name type="scientific">Gemmobacter megaterium</name>
    <dbReference type="NCBI Taxonomy" id="1086013"/>
    <lineage>
        <taxon>Bacteria</taxon>
        <taxon>Pseudomonadati</taxon>
        <taxon>Pseudomonadota</taxon>
        <taxon>Alphaproteobacteria</taxon>
        <taxon>Rhodobacterales</taxon>
        <taxon>Paracoccaceae</taxon>
        <taxon>Gemmobacter</taxon>
    </lineage>
</organism>
<dbReference type="STRING" id="1086013.SAMN05421774_11043"/>
<dbReference type="RefSeq" id="WP_076533839.1">
    <property type="nucleotide sequence ID" value="NZ_BMEH01000010.1"/>
</dbReference>
<gene>
    <name evidence="3" type="ORF">SAMN05421774_11043</name>
</gene>
<protein>
    <submittedName>
        <fullName evidence="3">VPLPA-CTERM protein sorting domain-containing protein</fullName>
    </submittedName>
</protein>
<keyword evidence="2" id="KW-0732">Signal</keyword>
<keyword evidence="1" id="KW-1133">Transmembrane helix</keyword>
<feature type="signal peptide" evidence="2">
    <location>
        <begin position="1"/>
        <end position="25"/>
    </location>
</feature>
<dbReference type="Proteomes" id="UP000186141">
    <property type="component" value="Unassembled WGS sequence"/>
</dbReference>
<evidence type="ECO:0000313" key="3">
    <source>
        <dbReference type="EMBL" id="SIT21645.1"/>
    </source>
</evidence>
<name>A0A1N7QFK2_9RHOB</name>
<evidence type="ECO:0000256" key="2">
    <source>
        <dbReference type="SAM" id="SignalP"/>
    </source>
</evidence>
<sequence length="210" mass="21225">MIQQYLSLPAIALSAVIGLGAAADAATVTFTQNYGTDFGAAGTATQGAAPRVTYGSNYARLNDGSGTPFYQQFSLASIGNQINAISVTVNYANAGNGFFLSEQWQTFTAGALTGGGNLDTSSATRISLGTLVGSGSVTYQLTGTALTTALAADAVGVWFGEFAPWSNNFDLSSISVQVSAVPLPAGGVLLLGALGGLAVLRRRKASQPAA</sequence>
<dbReference type="AlphaFoldDB" id="A0A1N7QFK2"/>
<keyword evidence="1" id="KW-0812">Transmembrane</keyword>
<keyword evidence="1" id="KW-0472">Membrane</keyword>
<proteinExistence type="predicted"/>
<dbReference type="InterPro" id="IPR022472">
    <property type="entry name" value="VPLPA-CTERM"/>
</dbReference>